<dbReference type="RefSeq" id="WP_130614082.1">
    <property type="nucleotide sequence ID" value="NZ_SGIU01000002.1"/>
</dbReference>
<gene>
    <name evidence="2" type="ORF">EW142_11780</name>
</gene>
<feature type="signal peptide" evidence="1">
    <location>
        <begin position="1"/>
        <end position="19"/>
    </location>
</feature>
<keyword evidence="1" id="KW-0732">Signal</keyword>
<reference evidence="2 3" key="1">
    <citation type="submission" date="2019-02" db="EMBL/GenBank/DDBJ databases">
        <title>Draft genome sequence of Muricauda sp. 176CP4-71.</title>
        <authorList>
            <person name="Park J.-S."/>
        </authorList>
    </citation>
    <scope>NUCLEOTIDE SEQUENCE [LARGE SCALE GENOMIC DNA]</scope>
    <source>
        <strain evidence="2 3">176CP4-71</strain>
    </source>
</reference>
<name>A0A4Q8QAR8_9FLAO</name>
<dbReference type="Proteomes" id="UP000291981">
    <property type="component" value="Unassembled WGS sequence"/>
</dbReference>
<dbReference type="EMBL" id="SGIU01000002">
    <property type="protein sequence ID" value="TAI47351.1"/>
    <property type="molecule type" value="Genomic_DNA"/>
</dbReference>
<evidence type="ECO:0008006" key="4">
    <source>
        <dbReference type="Google" id="ProtNLM"/>
    </source>
</evidence>
<comment type="caution">
    <text evidence="2">The sequence shown here is derived from an EMBL/GenBank/DDBJ whole genome shotgun (WGS) entry which is preliminary data.</text>
</comment>
<evidence type="ECO:0000313" key="2">
    <source>
        <dbReference type="EMBL" id="TAI47351.1"/>
    </source>
</evidence>
<feature type="chain" id="PRO_5020678945" description="Adhesin domain-containing protein" evidence="1">
    <location>
        <begin position="20"/>
        <end position="233"/>
    </location>
</feature>
<accession>A0A4Q8QAR8</accession>
<evidence type="ECO:0000256" key="1">
    <source>
        <dbReference type="SAM" id="SignalP"/>
    </source>
</evidence>
<evidence type="ECO:0000313" key="3">
    <source>
        <dbReference type="Proteomes" id="UP000291981"/>
    </source>
</evidence>
<organism evidence="2 3">
    <name type="scientific">Flagellimonas allohymeniacidonis</name>
    <dbReference type="NCBI Taxonomy" id="2517819"/>
    <lineage>
        <taxon>Bacteria</taxon>
        <taxon>Pseudomonadati</taxon>
        <taxon>Bacteroidota</taxon>
        <taxon>Flavobacteriia</taxon>
        <taxon>Flavobacteriales</taxon>
        <taxon>Flavobacteriaceae</taxon>
        <taxon>Flagellimonas</taxon>
    </lineage>
</organism>
<dbReference type="OrthoDB" id="1115882at2"/>
<protein>
    <recommendedName>
        <fullName evidence="4">Adhesin domain-containing protein</fullName>
    </recommendedName>
</protein>
<keyword evidence="3" id="KW-1185">Reference proteome</keyword>
<proteinExistence type="predicted"/>
<dbReference type="AlphaFoldDB" id="A0A4Q8QAR8"/>
<sequence length="233" mass="26519">MKKITLLLVLGLIAPILHAQKVIEKNIPYNDRTIELEVKFASEIEVKTWDKSTVYFKADIQTDEGKYLDLYQLDIKESSQYISIVSEAEPVFKAFHKERQQSGKKYYYTDDMYDFNYVLYVPKNANFKVSSINGDLSSEIIEGNFTADLINGDIEIKKYSGNLELKTINGAIDLVVKNSALIAETIHGEIYADAKLDLNVTNRHVGQKVMGRFDQAVNTLSLNTINGNMYLRQ</sequence>